<accession>A0A1R3GNH3</accession>
<evidence type="ECO:0000259" key="2">
    <source>
        <dbReference type="PROSITE" id="PS01031"/>
    </source>
</evidence>
<dbReference type="Proteomes" id="UP000188268">
    <property type="component" value="Unassembled WGS sequence"/>
</dbReference>
<dbReference type="SUPFAM" id="SSF49764">
    <property type="entry name" value="HSP20-like chaperones"/>
    <property type="match status" value="1"/>
</dbReference>
<comment type="similarity">
    <text evidence="1">Belongs to the small heat shock protein (HSP20) family.</text>
</comment>
<feature type="domain" description="SHSP" evidence="2">
    <location>
        <begin position="48"/>
        <end position="154"/>
    </location>
</feature>
<dbReference type="AlphaFoldDB" id="A0A1R3GNH3"/>
<evidence type="ECO:0000313" key="4">
    <source>
        <dbReference type="Proteomes" id="UP000188268"/>
    </source>
</evidence>
<dbReference type="InterPro" id="IPR008978">
    <property type="entry name" value="HSP20-like_chaperone"/>
</dbReference>
<dbReference type="InterPro" id="IPR002068">
    <property type="entry name" value="A-crystallin/Hsp20_dom"/>
</dbReference>
<dbReference type="PROSITE" id="PS01031">
    <property type="entry name" value="SHSP"/>
    <property type="match status" value="1"/>
</dbReference>
<reference evidence="3 4" key="1">
    <citation type="submission" date="2013-09" db="EMBL/GenBank/DDBJ databases">
        <title>Corchorus capsularis genome sequencing.</title>
        <authorList>
            <person name="Alam M."/>
            <person name="Haque M.S."/>
            <person name="Islam M.S."/>
            <person name="Emdad E.M."/>
            <person name="Islam M.M."/>
            <person name="Ahmed B."/>
            <person name="Halim A."/>
            <person name="Hossen Q.M.M."/>
            <person name="Hossain M.Z."/>
            <person name="Ahmed R."/>
            <person name="Khan M.M."/>
            <person name="Islam R."/>
            <person name="Rashid M.M."/>
            <person name="Khan S.A."/>
            <person name="Rahman M.S."/>
            <person name="Alam M."/>
        </authorList>
    </citation>
    <scope>NUCLEOTIDE SEQUENCE [LARGE SCALE GENOMIC DNA]</scope>
    <source>
        <strain evidence="4">cv. CVL-1</strain>
        <tissue evidence="3">Whole seedling</tissue>
    </source>
</reference>
<keyword evidence="4" id="KW-1185">Reference proteome</keyword>
<evidence type="ECO:0000313" key="3">
    <source>
        <dbReference type="EMBL" id="OMO59658.1"/>
    </source>
</evidence>
<dbReference type="CDD" id="cd06464">
    <property type="entry name" value="ACD_sHsps-like"/>
    <property type="match status" value="1"/>
</dbReference>
<evidence type="ECO:0000256" key="1">
    <source>
        <dbReference type="PROSITE-ProRule" id="PRU00285"/>
    </source>
</evidence>
<organism evidence="3 4">
    <name type="scientific">Corchorus capsularis</name>
    <name type="common">Jute</name>
    <dbReference type="NCBI Taxonomy" id="210143"/>
    <lineage>
        <taxon>Eukaryota</taxon>
        <taxon>Viridiplantae</taxon>
        <taxon>Streptophyta</taxon>
        <taxon>Embryophyta</taxon>
        <taxon>Tracheophyta</taxon>
        <taxon>Spermatophyta</taxon>
        <taxon>Magnoliopsida</taxon>
        <taxon>eudicotyledons</taxon>
        <taxon>Gunneridae</taxon>
        <taxon>Pentapetalae</taxon>
        <taxon>rosids</taxon>
        <taxon>malvids</taxon>
        <taxon>Malvales</taxon>
        <taxon>Malvaceae</taxon>
        <taxon>Grewioideae</taxon>
        <taxon>Apeibeae</taxon>
        <taxon>Corchorus</taxon>
    </lineage>
</organism>
<proteinExistence type="inferred from homology"/>
<dbReference type="EMBL" id="AWWV01013888">
    <property type="protein sequence ID" value="OMO59658.1"/>
    <property type="molecule type" value="Genomic_DNA"/>
</dbReference>
<gene>
    <name evidence="3" type="ORF">CCACVL1_24686</name>
</gene>
<dbReference type="Gene3D" id="2.60.40.790">
    <property type="match status" value="1"/>
</dbReference>
<dbReference type="Gramene" id="OMO59658">
    <property type="protein sequence ID" value="OMO59658"/>
    <property type="gene ID" value="CCACVL1_24686"/>
</dbReference>
<comment type="caution">
    <text evidence="3">The sequence shown here is derived from an EMBL/GenBank/DDBJ whole genome shotgun (WGS) entry which is preliminary data.</text>
</comment>
<sequence>MALSKVLTRPMRLSGLISRLGISPLQSIRSFHEDMVGSDEKPIENPFQISGPKTTHSVTKDDEFGHHVRYDMPGVDRKVRVMVGKDPRFGDQLDLLIISGWSVYDIREKNDEHLMQLILSLPPADYNFDHIKAKMKDGVLRVFVPFKVIPAASD</sequence>
<protein>
    <submittedName>
        <fullName evidence="3">Small heat shock protein, chloroplastic-like protein</fullName>
    </submittedName>
</protein>
<keyword evidence="3" id="KW-0346">Stress response</keyword>
<name>A0A1R3GNH3_COCAP</name>